<dbReference type="EMBL" id="KQ978344">
    <property type="protein sequence ID" value="KYM94814.1"/>
    <property type="molecule type" value="Genomic_DNA"/>
</dbReference>
<evidence type="ECO:0000313" key="2">
    <source>
        <dbReference type="Proteomes" id="UP000078542"/>
    </source>
</evidence>
<proteinExistence type="predicted"/>
<organism evidence="1 2">
    <name type="scientific">Cyphomyrmex costatus</name>
    <dbReference type="NCBI Taxonomy" id="456900"/>
    <lineage>
        <taxon>Eukaryota</taxon>
        <taxon>Metazoa</taxon>
        <taxon>Ecdysozoa</taxon>
        <taxon>Arthropoda</taxon>
        <taxon>Hexapoda</taxon>
        <taxon>Insecta</taxon>
        <taxon>Pterygota</taxon>
        <taxon>Neoptera</taxon>
        <taxon>Endopterygota</taxon>
        <taxon>Hymenoptera</taxon>
        <taxon>Apocrita</taxon>
        <taxon>Aculeata</taxon>
        <taxon>Formicoidea</taxon>
        <taxon>Formicidae</taxon>
        <taxon>Myrmicinae</taxon>
        <taxon>Cyphomyrmex</taxon>
    </lineage>
</organism>
<dbReference type="AlphaFoldDB" id="A0A195C1R1"/>
<keyword evidence="2" id="KW-1185">Reference proteome</keyword>
<accession>A0A195C1R1</accession>
<sequence length="103" mass="11853">MRGGRLDNAKARKLCTKPAGSILKYFGVFADRKTQAPKKYDQQTLSKKSEDLAHADYEKFHRFCSNVVTMRLLALKRSVSFDVRICLLLIKALLARKELERVH</sequence>
<name>A0A195C1R1_9HYME</name>
<dbReference type="Proteomes" id="UP000078542">
    <property type="component" value="Unassembled WGS sequence"/>
</dbReference>
<evidence type="ECO:0000313" key="1">
    <source>
        <dbReference type="EMBL" id="KYM94814.1"/>
    </source>
</evidence>
<protein>
    <submittedName>
        <fullName evidence="1">Uncharacterized protein</fullName>
    </submittedName>
</protein>
<gene>
    <name evidence="1" type="ORF">ALC62_14409</name>
</gene>
<reference evidence="1 2" key="1">
    <citation type="submission" date="2016-03" db="EMBL/GenBank/DDBJ databases">
        <title>Cyphomyrmex costatus WGS genome.</title>
        <authorList>
            <person name="Nygaard S."/>
            <person name="Hu H."/>
            <person name="Boomsma J."/>
            <person name="Zhang G."/>
        </authorList>
    </citation>
    <scope>NUCLEOTIDE SEQUENCE [LARGE SCALE GENOMIC DNA]</scope>
    <source>
        <strain evidence="1">MS0001</strain>
        <tissue evidence="1">Whole body</tissue>
    </source>
</reference>